<evidence type="ECO:0000313" key="2">
    <source>
        <dbReference type="Proteomes" id="UP000658793"/>
    </source>
</evidence>
<dbReference type="Proteomes" id="UP000658793">
    <property type="component" value="Unassembled WGS sequence"/>
</dbReference>
<proteinExistence type="predicted"/>
<comment type="caution">
    <text evidence="1">The sequence shown here is derived from an EMBL/GenBank/DDBJ whole genome shotgun (WGS) entry which is preliminary data.</text>
</comment>
<dbReference type="EMBL" id="BMGA01000011">
    <property type="protein sequence ID" value="GGA87963.1"/>
    <property type="molecule type" value="Genomic_DNA"/>
</dbReference>
<gene>
    <name evidence="1" type="ORF">GCM10008015_30690</name>
</gene>
<protein>
    <submittedName>
        <fullName evidence="1">Uncharacterized protein</fullName>
    </submittedName>
</protein>
<name>A0ABQ1HTX2_9FLAO</name>
<reference evidence="2" key="1">
    <citation type="journal article" date="2019" name="Int. J. Syst. Evol. Microbiol.">
        <title>The Global Catalogue of Microorganisms (GCM) 10K type strain sequencing project: providing services to taxonomists for standard genome sequencing and annotation.</title>
        <authorList>
            <consortium name="The Broad Institute Genomics Platform"/>
            <consortium name="The Broad Institute Genome Sequencing Center for Infectious Disease"/>
            <person name="Wu L."/>
            <person name="Ma J."/>
        </authorList>
    </citation>
    <scope>NUCLEOTIDE SEQUENCE [LARGE SCALE GENOMIC DNA]</scope>
    <source>
        <strain evidence="2">CGMCC 1.12811</strain>
    </source>
</reference>
<keyword evidence="2" id="KW-1185">Reference proteome</keyword>
<sequence>MYEQNNDLPESKKTETEFFESLRILTEHYGFETIAVRDKSYPYNILLAKEQVQKQLKKLEQDIELSIMQDDKGIVKLATMHSYYTNMTLYYIPVLPLYRLLQDKKQKRTAELLLSVFAYLYHIAGIPYYRESNTYLFYQYECVQEWLMDWDESDETEEVSTTISEFNKASYYGDIMFRKIYNLYHLNCFEYRINSYKPSNPFEKDCHNIAKKAWELMEQYPEHNIFRNTSNEDFEESDGVIMAEQYISFIGENEGILFENISRTINDEFNECGEIEEPKFIQIYDTENRFSKESLDFEYRLFPLLTDLCTLLNNMP</sequence>
<evidence type="ECO:0000313" key="1">
    <source>
        <dbReference type="EMBL" id="GGA87963.1"/>
    </source>
</evidence>
<organism evidence="1 2">
    <name type="scientific">Flavobacterium palustre</name>
    <dbReference type="NCBI Taxonomy" id="1476463"/>
    <lineage>
        <taxon>Bacteria</taxon>
        <taxon>Pseudomonadati</taxon>
        <taxon>Bacteroidota</taxon>
        <taxon>Flavobacteriia</taxon>
        <taxon>Flavobacteriales</taxon>
        <taxon>Flavobacteriaceae</taxon>
        <taxon>Flavobacterium</taxon>
    </lineage>
</organism>
<accession>A0ABQ1HTX2</accession>